<evidence type="ECO:0000256" key="9">
    <source>
        <dbReference type="ARBA" id="ARBA00023004"/>
    </source>
</evidence>
<dbReference type="Pfam" id="PF00067">
    <property type="entry name" value="p450"/>
    <property type="match status" value="1"/>
</dbReference>
<dbReference type="GO" id="GO:0004497">
    <property type="term" value="F:monooxygenase activity"/>
    <property type="evidence" value="ECO:0007669"/>
    <property type="project" value="UniProtKB-KW"/>
</dbReference>
<reference evidence="13" key="1">
    <citation type="journal article" date="2016" name="Nature">
        <title>The genome of the seagrass Zostera marina reveals angiosperm adaptation to the sea.</title>
        <authorList>
            <person name="Olsen J.L."/>
            <person name="Rouze P."/>
            <person name="Verhelst B."/>
            <person name="Lin Y.-C."/>
            <person name="Bayer T."/>
            <person name="Collen J."/>
            <person name="Dattolo E."/>
            <person name="De Paoli E."/>
            <person name="Dittami S."/>
            <person name="Maumus F."/>
            <person name="Michel G."/>
            <person name="Kersting A."/>
            <person name="Lauritano C."/>
            <person name="Lohaus R."/>
            <person name="Toepel M."/>
            <person name="Tonon T."/>
            <person name="Vanneste K."/>
            <person name="Amirebrahimi M."/>
            <person name="Brakel J."/>
            <person name="Bostroem C."/>
            <person name="Chovatia M."/>
            <person name="Grimwood J."/>
            <person name="Jenkins J.W."/>
            <person name="Jueterbock A."/>
            <person name="Mraz A."/>
            <person name="Stam W.T."/>
            <person name="Tice H."/>
            <person name="Bornberg-Bauer E."/>
            <person name="Green P.J."/>
            <person name="Pearson G.A."/>
            <person name="Procaccini G."/>
            <person name="Duarte C.M."/>
            <person name="Schmutz J."/>
            <person name="Reusch T.B.H."/>
            <person name="Van de Peer Y."/>
        </authorList>
    </citation>
    <scope>NUCLEOTIDE SEQUENCE [LARGE SCALE GENOMIC DNA]</scope>
    <source>
        <strain evidence="13">cv. Finnish</strain>
    </source>
</reference>
<evidence type="ECO:0000313" key="12">
    <source>
        <dbReference type="EMBL" id="KMZ62239.1"/>
    </source>
</evidence>
<evidence type="ECO:0000256" key="1">
    <source>
        <dbReference type="ARBA" id="ARBA00001971"/>
    </source>
</evidence>
<dbReference type="GO" id="GO:0016020">
    <property type="term" value="C:membrane"/>
    <property type="evidence" value="ECO:0007669"/>
    <property type="project" value="UniProtKB-SubCell"/>
</dbReference>
<name>A0A0K9NZU6_ZOSMR</name>
<dbReference type="Proteomes" id="UP000036987">
    <property type="component" value="Unassembled WGS sequence"/>
</dbReference>
<gene>
    <name evidence="12" type="ORF">ZOSMA_47G00290</name>
</gene>
<keyword evidence="4" id="KW-0349">Heme</keyword>
<comment type="similarity">
    <text evidence="3">Belongs to the cytochrome P450 family.</text>
</comment>
<evidence type="ECO:0000256" key="8">
    <source>
        <dbReference type="ARBA" id="ARBA00023002"/>
    </source>
</evidence>
<dbReference type="InterPro" id="IPR036396">
    <property type="entry name" value="Cyt_P450_sf"/>
</dbReference>
<dbReference type="STRING" id="29655.A0A0K9NZU6"/>
<comment type="subcellular location">
    <subcellularLocation>
        <location evidence="2">Membrane</location>
        <topology evidence="2">Single-pass membrane protein</topology>
    </subcellularLocation>
</comment>
<keyword evidence="5" id="KW-0812">Transmembrane</keyword>
<proteinExistence type="inferred from homology"/>
<dbReference type="EMBL" id="LFYR01001390">
    <property type="protein sequence ID" value="KMZ62239.1"/>
    <property type="molecule type" value="Genomic_DNA"/>
</dbReference>
<dbReference type="PANTHER" id="PTHR24286:SF44">
    <property type="entry name" value="3BETA,22ALPHA-DIHYDROXYSTEROID 3-DEHYDROGENASE"/>
    <property type="match status" value="1"/>
</dbReference>
<dbReference type="OrthoDB" id="3945418at2759"/>
<evidence type="ECO:0000256" key="3">
    <source>
        <dbReference type="ARBA" id="ARBA00010617"/>
    </source>
</evidence>
<sequence length="67" mass="7856">MMPFSQCMITETLRISNIVIDVFCRCATDVDIKGFKIPKGCKIFASFRAVHMNEDYFEDARTFNPWR</sequence>
<dbReference type="InterPro" id="IPR001128">
    <property type="entry name" value="Cyt_P450"/>
</dbReference>
<dbReference type="GO" id="GO:0020037">
    <property type="term" value="F:heme binding"/>
    <property type="evidence" value="ECO:0007669"/>
    <property type="project" value="InterPro"/>
</dbReference>
<keyword evidence="7" id="KW-1133">Transmembrane helix</keyword>
<evidence type="ECO:0000313" key="13">
    <source>
        <dbReference type="Proteomes" id="UP000036987"/>
    </source>
</evidence>
<evidence type="ECO:0000256" key="5">
    <source>
        <dbReference type="ARBA" id="ARBA00022692"/>
    </source>
</evidence>
<keyword evidence="13" id="KW-1185">Reference proteome</keyword>
<dbReference type="Gene3D" id="1.10.630.10">
    <property type="entry name" value="Cytochrome P450"/>
    <property type="match status" value="1"/>
</dbReference>
<keyword evidence="9" id="KW-0408">Iron</keyword>
<evidence type="ECO:0000256" key="2">
    <source>
        <dbReference type="ARBA" id="ARBA00004167"/>
    </source>
</evidence>
<keyword evidence="6" id="KW-0479">Metal-binding</keyword>
<keyword evidence="8" id="KW-0560">Oxidoreductase</keyword>
<evidence type="ECO:0000256" key="6">
    <source>
        <dbReference type="ARBA" id="ARBA00022723"/>
    </source>
</evidence>
<protein>
    <recommendedName>
        <fullName evidence="14">Cytochrome P450</fullName>
    </recommendedName>
</protein>
<evidence type="ECO:0008006" key="14">
    <source>
        <dbReference type="Google" id="ProtNLM"/>
    </source>
</evidence>
<accession>A0A0K9NZU6</accession>
<dbReference type="GO" id="GO:0016705">
    <property type="term" value="F:oxidoreductase activity, acting on paired donors, with incorporation or reduction of molecular oxygen"/>
    <property type="evidence" value="ECO:0007669"/>
    <property type="project" value="InterPro"/>
</dbReference>
<dbReference type="GO" id="GO:0005506">
    <property type="term" value="F:iron ion binding"/>
    <property type="evidence" value="ECO:0007669"/>
    <property type="project" value="InterPro"/>
</dbReference>
<dbReference type="AlphaFoldDB" id="A0A0K9NZU6"/>
<organism evidence="12 13">
    <name type="scientific">Zostera marina</name>
    <name type="common">Eelgrass</name>
    <dbReference type="NCBI Taxonomy" id="29655"/>
    <lineage>
        <taxon>Eukaryota</taxon>
        <taxon>Viridiplantae</taxon>
        <taxon>Streptophyta</taxon>
        <taxon>Embryophyta</taxon>
        <taxon>Tracheophyta</taxon>
        <taxon>Spermatophyta</taxon>
        <taxon>Magnoliopsida</taxon>
        <taxon>Liliopsida</taxon>
        <taxon>Zosteraceae</taxon>
        <taxon>Zostera</taxon>
    </lineage>
</organism>
<dbReference type="PANTHER" id="PTHR24286">
    <property type="entry name" value="CYTOCHROME P450 26"/>
    <property type="match status" value="1"/>
</dbReference>
<evidence type="ECO:0000256" key="11">
    <source>
        <dbReference type="ARBA" id="ARBA00023136"/>
    </source>
</evidence>
<dbReference type="SUPFAM" id="SSF48264">
    <property type="entry name" value="Cytochrome P450"/>
    <property type="match status" value="1"/>
</dbReference>
<keyword evidence="11" id="KW-0472">Membrane</keyword>
<comment type="cofactor">
    <cofactor evidence="1">
        <name>heme</name>
        <dbReference type="ChEBI" id="CHEBI:30413"/>
    </cofactor>
</comment>
<evidence type="ECO:0000256" key="7">
    <source>
        <dbReference type="ARBA" id="ARBA00022989"/>
    </source>
</evidence>
<evidence type="ECO:0000256" key="10">
    <source>
        <dbReference type="ARBA" id="ARBA00023033"/>
    </source>
</evidence>
<evidence type="ECO:0000256" key="4">
    <source>
        <dbReference type="ARBA" id="ARBA00022617"/>
    </source>
</evidence>
<comment type="caution">
    <text evidence="12">The sequence shown here is derived from an EMBL/GenBank/DDBJ whole genome shotgun (WGS) entry which is preliminary data.</text>
</comment>
<keyword evidence="10" id="KW-0503">Monooxygenase</keyword>